<comment type="caution">
    <text evidence="2">The sequence shown here is derived from an EMBL/GenBank/DDBJ whole genome shotgun (WGS) entry which is preliminary data.</text>
</comment>
<organism evidence="2 3">
    <name type="scientific">Nocardioides caeni</name>
    <dbReference type="NCBI Taxonomy" id="574700"/>
    <lineage>
        <taxon>Bacteria</taxon>
        <taxon>Bacillati</taxon>
        <taxon>Actinomycetota</taxon>
        <taxon>Actinomycetes</taxon>
        <taxon>Propionibacteriales</taxon>
        <taxon>Nocardioidaceae</taxon>
        <taxon>Nocardioides</taxon>
    </lineage>
</organism>
<name>A0A4S8NGI0_9ACTN</name>
<evidence type="ECO:0000256" key="1">
    <source>
        <dbReference type="ARBA" id="ARBA00022801"/>
    </source>
</evidence>
<evidence type="ECO:0000313" key="2">
    <source>
        <dbReference type="EMBL" id="THV15933.1"/>
    </source>
</evidence>
<proteinExistence type="predicted"/>
<dbReference type="Proteomes" id="UP000307087">
    <property type="component" value="Unassembled WGS sequence"/>
</dbReference>
<evidence type="ECO:0000313" key="3">
    <source>
        <dbReference type="Proteomes" id="UP000307087"/>
    </source>
</evidence>
<dbReference type="Pfam" id="PF02649">
    <property type="entry name" value="GCHY-1"/>
    <property type="match status" value="1"/>
</dbReference>
<gene>
    <name evidence="2" type="ORF">E9934_06245</name>
</gene>
<dbReference type="EMBL" id="STGW01000003">
    <property type="protein sequence ID" value="THV15933.1"/>
    <property type="molecule type" value="Genomic_DNA"/>
</dbReference>
<dbReference type="GO" id="GO:0003934">
    <property type="term" value="F:GTP cyclohydrolase I activity"/>
    <property type="evidence" value="ECO:0007669"/>
    <property type="project" value="InterPro"/>
</dbReference>
<dbReference type="InterPro" id="IPR003801">
    <property type="entry name" value="GTP_cyclohydrolase_FolE2/MptA"/>
</dbReference>
<accession>A0A4S8NGI0</accession>
<reference evidence="2 3" key="1">
    <citation type="journal article" date="2009" name="Int. J. Syst. Evol. Microbiol.">
        <title>Nocardioides caeni sp. nov., isolated from wastewater.</title>
        <authorList>
            <person name="Yoon J.H."/>
            <person name="Kang S.J."/>
            <person name="Park S."/>
            <person name="Kim W."/>
            <person name="Oh T.K."/>
        </authorList>
    </citation>
    <scope>NUCLEOTIDE SEQUENCE [LARGE SCALE GENOMIC DNA]</scope>
    <source>
        <strain evidence="2 3">DSM 23134</strain>
    </source>
</reference>
<sequence length="262" mass="28872">MALPDIQDQVDERGIELHRVGIAGVQYPIRFNDGSTEHSGIATFDVTVTLPGDRRGTHMSRMVEVIHDELQDLEPERLPQALKVAADRLDVDRVQVGVKLPIAFLVRAPASDKEAWQVCDVEFSATHSADQTELAVTVGTDVTSLCPCSKAISDYGAHNQRSRVRLTTMGRDEDVYPVDVATAFAMIRSIGSSPVYPLIKRPDERVVTMEAHDHPAFVEDMARDLSQACRERGIAHVVSVRNFESIHSHDAVASLVWAPALD</sequence>
<dbReference type="Gene3D" id="3.10.270.10">
    <property type="entry name" value="Urate Oxidase"/>
    <property type="match status" value="1"/>
</dbReference>
<keyword evidence="3" id="KW-1185">Reference proteome</keyword>
<dbReference type="PANTHER" id="PTHR36445:SF1">
    <property type="entry name" value="GTP CYCLOHYDROLASE MPTA"/>
    <property type="match status" value="1"/>
</dbReference>
<dbReference type="AlphaFoldDB" id="A0A4S8NGI0"/>
<dbReference type="PANTHER" id="PTHR36445">
    <property type="entry name" value="GTP CYCLOHYDROLASE MPTA"/>
    <property type="match status" value="1"/>
</dbReference>
<protein>
    <submittedName>
        <fullName evidence="2">GTP cyclohydrolase I FolE2</fullName>
    </submittedName>
</protein>
<dbReference type="RefSeq" id="WP_136562028.1">
    <property type="nucleotide sequence ID" value="NZ_BAABLS010000010.1"/>
</dbReference>
<dbReference type="OrthoDB" id="9774824at2"/>
<keyword evidence="1 2" id="KW-0378">Hydrolase</keyword>